<reference evidence="1" key="1">
    <citation type="submission" date="2018-11" db="EMBL/GenBank/DDBJ databases">
        <authorList>
            <person name="Alioto T."/>
            <person name="Alioto T."/>
        </authorList>
    </citation>
    <scope>NUCLEOTIDE SEQUENCE</scope>
</reference>
<protein>
    <submittedName>
        <fullName evidence="1">Uncharacterized protein</fullName>
    </submittedName>
</protein>
<gene>
    <name evidence="1" type="ORF">MGAL_10B076508</name>
</gene>
<name>A0A8B6D7H6_MYTGA</name>
<evidence type="ECO:0000313" key="1">
    <source>
        <dbReference type="EMBL" id="VDI15359.1"/>
    </source>
</evidence>
<organism evidence="1 2">
    <name type="scientific">Mytilus galloprovincialis</name>
    <name type="common">Mediterranean mussel</name>
    <dbReference type="NCBI Taxonomy" id="29158"/>
    <lineage>
        <taxon>Eukaryota</taxon>
        <taxon>Metazoa</taxon>
        <taxon>Spiralia</taxon>
        <taxon>Lophotrochozoa</taxon>
        <taxon>Mollusca</taxon>
        <taxon>Bivalvia</taxon>
        <taxon>Autobranchia</taxon>
        <taxon>Pteriomorphia</taxon>
        <taxon>Mytilida</taxon>
        <taxon>Mytiloidea</taxon>
        <taxon>Mytilidae</taxon>
        <taxon>Mytilinae</taxon>
        <taxon>Mytilus</taxon>
    </lineage>
</organism>
<keyword evidence="2" id="KW-1185">Reference proteome</keyword>
<dbReference type="EMBL" id="UYJE01002967">
    <property type="protein sequence ID" value="VDI15359.1"/>
    <property type="molecule type" value="Genomic_DNA"/>
</dbReference>
<sequence>MTPKEKEVRNQLEEKTKEIEENSQRKFSFRIHEYIEATQIDFGNDYEESVWVHIRLVNAWRQTTQRIIYQSPSGQDNNGDSPRKLLTNICGIQRL</sequence>
<comment type="caution">
    <text evidence="1">The sequence shown here is derived from an EMBL/GenBank/DDBJ whole genome shotgun (WGS) entry which is preliminary data.</text>
</comment>
<accession>A0A8B6D7H6</accession>
<dbReference type="Proteomes" id="UP000596742">
    <property type="component" value="Unassembled WGS sequence"/>
</dbReference>
<evidence type="ECO:0000313" key="2">
    <source>
        <dbReference type="Proteomes" id="UP000596742"/>
    </source>
</evidence>
<proteinExistence type="predicted"/>
<dbReference type="AlphaFoldDB" id="A0A8B6D7H6"/>